<dbReference type="RefSeq" id="WP_179794665.1">
    <property type="nucleotide sequence ID" value="NZ_BAABHP010000014.1"/>
</dbReference>
<keyword evidence="6" id="KW-1185">Reference proteome</keyword>
<dbReference type="Gene3D" id="3.40.1410.10">
    <property type="entry name" value="Chorismate lyase-like"/>
    <property type="match status" value="1"/>
</dbReference>
<dbReference type="SMART" id="SM00345">
    <property type="entry name" value="HTH_GNTR"/>
    <property type="match status" value="1"/>
</dbReference>
<evidence type="ECO:0000256" key="2">
    <source>
        <dbReference type="ARBA" id="ARBA00023125"/>
    </source>
</evidence>
<reference evidence="5 6" key="1">
    <citation type="submission" date="2020-07" db="EMBL/GenBank/DDBJ databases">
        <title>Sequencing the genomes of 1000 actinobacteria strains.</title>
        <authorList>
            <person name="Klenk H.-P."/>
        </authorList>
    </citation>
    <scope>NUCLEOTIDE SEQUENCE [LARGE SCALE GENOMIC DNA]</scope>
    <source>
        <strain evidence="5 6">DSM 45772</strain>
    </source>
</reference>
<protein>
    <submittedName>
        <fullName evidence="5">GntR family transcriptional regulator</fullName>
    </submittedName>
</protein>
<dbReference type="Pfam" id="PF00392">
    <property type="entry name" value="GntR"/>
    <property type="match status" value="1"/>
</dbReference>
<dbReference type="Proteomes" id="UP000535890">
    <property type="component" value="Unassembled WGS sequence"/>
</dbReference>
<dbReference type="PANTHER" id="PTHR44846">
    <property type="entry name" value="MANNOSYL-D-GLYCERATE TRANSPORT/METABOLISM SYSTEM REPRESSOR MNGR-RELATED"/>
    <property type="match status" value="1"/>
</dbReference>
<keyword evidence="1" id="KW-0805">Transcription regulation</keyword>
<dbReference type="Pfam" id="PF07702">
    <property type="entry name" value="UTRA"/>
    <property type="match status" value="1"/>
</dbReference>
<dbReference type="Gene3D" id="1.10.10.10">
    <property type="entry name" value="Winged helix-like DNA-binding domain superfamily/Winged helix DNA-binding domain"/>
    <property type="match status" value="1"/>
</dbReference>
<dbReference type="CDD" id="cd07377">
    <property type="entry name" value="WHTH_GntR"/>
    <property type="match status" value="1"/>
</dbReference>
<dbReference type="InterPro" id="IPR036388">
    <property type="entry name" value="WH-like_DNA-bd_sf"/>
</dbReference>
<proteinExistence type="predicted"/>
<keyword evidence="3" id="KW-0804">Transcription</keyword>
<dbReference type="InterPro" id="IPR028978">
    <property type="entry name" value="Chorismate_lyase_/UTRA_dom_sf"/>
</dbReference>
<dbReference type="GO" id="GO:0045892">
    <property type="term" value="P:negative regulation of DNA-templated transcription"/>
    <property type="evidence" value="ECO:0007669"/>
    <property type="project" value="TreeGrafter"/>
</dbReference>
<evidence type="ECO:0000256" key="3">
    <source>
        <dbReference type="ARBA" id="ARBA00023163"/>
    </source>
</evidence>
<gene>
    <name evidence="5" type="ORF">BJ983_003182</name>
</gene>
<dbReference type="SMART" id="SM00866">
    <property type="entry name" value="UTRA"/>
    <property type="match status" value="1"/>
</dbReference>
<comment type="caution">
    <text evidence="5">The sequence shown here is derived from an EMBL/GenBank/DDBJ whole genome shotgun (WGS) entry which is preliminary data.</text>
</comment>
<dbReference type="PROSITE" id="PS50949">
    <property type="entry name" value="HTH_GNTR"/>
    <property type="match status" value="1"/>
</dbReference>
<dbReference type="InterPro" id="IPR011663">
    <property type="entry name" value="UTRA"/>
</dbReference>
<dbReference type="SUPFAM" id="SSF46785">
    <property type="entry name" value="Winged helix' DNA-binding domain"/>
    <property type="match status" value="1"/>
</dbReference>
<name>A0A7Y9DX64_9PSEU</name>
<dbReference type="AlphaFoldDB" id="A0A7Y9DX64"/>
<dbReference type="InterPro" id="IPR036390">
    <property type="entry name" value="WH_DNA-bd_sf"/>
</dbReference>
<dbReference type="PRINTS" id="PR00035">
    <property type="entry name" value="HTHGNTR"/>
</dbReference>
<dbReference type="InterPro" id="IPR050679">
    <property type="entry name" value="Bact_HTH_transcr_reg"/>
</dbReference>
<evidence type="ECO:0000256" key="1">
    <source>
        <dbReference type="ARBA" id="ARBA00023015"/>
    </source>
</evidence>
<sequence length="263" mass="28868">MGPRALRRADGRPLWGQLQDDLVRRIHAREFDAAFPGELALTEEYAVSRYTVRQALAQLRADGVVVAERGRVPRVARPGPPPAIDQPVGEAYSLFAAVEEAGRAQTSEVRRLERVADGVVARRLGLEESTPLLTLERLRLSDGEPLAWDRAWLPWADAEALVGADLTRTALYAELASRAGLRVDGGRERIHAEVAEPAVGKLLDIPPGAPVFRIERLGTAGERPVEWRHTVIRADRFHLTASFGASAAPWSIQRDDVYLGGAR</sequence>
<keyword evidence="2" id="KW-0238">DNA-binding</keyword>
<dbReference type="SUPFAM" id="SSF64288">
    <property type="entry name" value="Chorismate lyase-like"/>
    <property type="match status" value="1"/>
</dbReference>
<feature type="domain" description="HTH gntR-type" evidence="4">
    <location>
        <begin position="12"/>
        <end position="78"/>
    </location>
</feature>
<dbReference type="GO" id="GO:0003677">
    <property type="term" value="F:DNA binding"/>
    <property type="evidence" value="ECO:0007669"/>
    <property type="project" value="UniProtKB-KW"/>
</dbReference>
<dbReference type="GO" id="GO:0003700">
    <property type="term" value="F:DNA-binding transcription factor activity"/>
    <property type="evidence" value="ECO:0007669"/>
    <property type="project" value="InterPro"/>
</dbReference>
<evidence type="ECO:0000313" key="5">
    <source>
        <dbReference type="EMBL" id="NYD37080.1"/>
    </source>
</evidence>
<dbReference type="PANTHER" id="PTHR44846:SF17">
    <property type="entry name" value="GNTR-FAMILY TRANSCRIPTIONAL REGULATOR"/>
    <property type="match status" value="1"/>
</dbReference>
<dbReference type="InterPro" id="IPR000524">
    <property type="entry name" value="Tscrpt_reg_HTH_GntR"/>
</dbReference>
<organism evidence="5 6">
    <name type="scientific">Actinomycetospora corticicola</name>
    <dbReference type="NCBI Taxonomy" id="663602"/>
    <lineage>
        <taxon>Bacteria</taxon>
        <taxon>Bacillati</taxon>
        <taxon>Actinomycetota</taxon>
        <taxon>Actinomycetes</taxon>
        <taxon>Pseudonocardiales</taxon>
        <taxon>Pseudonocardiaceae</taxon>
        <taxon>Actinomycetospora</taxon>
    </lineage>
</organism>
<dbReference type="EMBL" id="JACCBN010000001">
    <property type="protein sequence ID" value="NYD37080.1"/>
    <property type="molecule type" value="Genomic_DNA"/>
</dbReference>
<accession>A0A7Y9DX64</accession>
<evidence type="ECO:0000259" key="4">
    <source>
        <dbReference type="PROSITE" id="PS50949"/>
    </source>
</evidence>
<evidence type="ECO:0000313" key="6">
    <source>
        <dbReference type="Proteomes" id="UP000535890"/>
    </source>
</evidence>